<feature type="signal peptide" evidence="1">
    <location>
        <begin position="1"/>
        <end position="18"/>
    </location>
</feature>
<keyword evidence="1" id="KW-0732">Signal</keyword>
<dbReference type="OrthoDB" id="8190854at2759"/>
<proteinExistence type="predicted"/>
<evidence type="ECO:0000256" key="1">
    <source>
        <dbReference type="SAM" id="SignalP"/>
    </source>
</evidence>
<evidence type="ECO:0000313" key="4">
    <source>
        <dbReference type="Proteomes" id="UP000325440"/>
    </source>
</evidence>
<evidence type="ECO:0000313" key="3">
    <source>
        <dbReference type="EMBL" id="VVC42822.1"/>
    </source>
</evidence>
<keyword evidence="4" id="KW-1185">Reference proteome</keyword>
<feature type="chain" id="PRO_5022995891" evidence="1">
    <location>
        <begin position="19"/>
        <end position="445"/>
    </location>
</feature>
<dbReference type="GO" id="GO:0009306">
    <property type="term" value="P:protein secretion"/>
    <property type="evidence" value="ECO:0007669"/>
    <property type="project" value="InterPro"/>
</dbReference>
<dbReference type="InterPro" id="IPR050810">
    <property type="entry name" value="Bact_Secretion_Sys_Channel"/>
</dbReference>
<dbReference type="PANTHER" id="PTHR30332">
    <property type="entry name" value="PROBABLE GENERAL SECRETION PATHWAY PROTEIN D"/>
    <property type="match status" value="1"/>
</dbReference>
<dbReference type="Pfam" id="PF00263">
    <property type="entry name" value="Secretin"/>
    <property type="match status" value="1"/>
</dbReference>
<name>A0A5E4NDN7_9HEMI</name>
<accession>A0A5E4NDN7</accession>
<sequence>MSILRLLILFFTISSTHVIRYDYHGHDTKVLLQQNSALALEAAIPEIISLPIEFPNVTNSSQLISIDISDETPLKDKSVNEVIQNIAQSAKLRYSMDNDVIRVEQNLPYLQNYYVDFVNIQWSAHSSFVLSDNIINSNGNSTNVGSTNAIKSQYSSDLWGSLEKGLNMIMDVNGINDGEFLYSNRETGIIILNARKDIHKAIEEYIHKVKRLAPLQVMIEAKVVEVVLNDQYPSSINFNDLHSNQENPTTRLSFSDLEDLIKSLDKFGTSSVISSARVHATNNQQAMISFAENHVYFTVDAKTVPDKTLITKIKSVPIGVMLVIHPIINIDANEIFMDVSPTLSRINGYTKDPGIEYIAQRSKIKLNSNVPLIEIREMSSILKIKSGEIMVIGGFIERREDAQGLRVKRKPFSNIGAVETVVFLKATIVPSFGFLSKKKDKHHIR</sequence>
<organism evidence="3 4">
    <name type="scientific">Cinara cedri</name>
    <dbReference type="NCBI Taxonomy" id="506608"/>
    <lineage>
        <taxon>Eukaryota</taxon>
        <taxon>Metazoa</taxon>
        <taxon>Ecdysozoa</taxon>
        <taxon>Arthropoda</taxon>
        <taxon>Hexapoda</taxon>
        <taxon>Insecta</taxon>
        <taxon>Pterygota</taxon>
        <taxon>Neoptera</taxon>
        <taxon>Paraneoptera</taxon>
        <taxon>Hemiptera</taxon>
        <taxon>Sternorrhyncha</taxon>
        <taxon>Aphidomorpha</taxon>
        <taxon>Aphidoidea</taxon>
        <taxon>Aphididae</taxon>
        <taxon>Lachninae</taxon>
        <taxon>Cinara</taxon>
    </lineage>
</organism>
<dbReference type="Proteomes" id="UP000325440">
    <property type="component" value="Unassembled WGS sequence"/>
</dbReference>
<dbReference type="InterPro" id="IPR004846">
    <property type="entry name" value="T2SS/T3SS_dom"/>
</dbReference>
<gene>
    <name evidence="3" type="ORF">CINCED_3A018458</name>
</gene>
<protein>
    <submittedName>
        <fullName evidence="3">Type II/III secretion system</fullName>
    </submittedName>
</protein>
<dbReference type="EMBL" id="CABPRJ010002008">
    <property type="protein sequence ID" value="VVC42822.1"/>
    <property type="molecule type" value="Genomic_DNA"/>
</dbReference>
<reference evidence="3 4" key="1">
    <citation type="submission" date="2019-08" db="EMBL/GenBank/DDBJ databases">
        <authorList>
            <person name="Alioto T."/>
            <person name="Alioto T."/>
            <person name="Gomez Garrido J."/>
        </authorList>
    </citation>
    <scope>NUCLEOTIDE SEQUENCE [LARGE SCALE GENOMIC DNA]</scope>
</reference>
<feature type="domain" description="Type II/III secretion system secretin-like" evidence="2">
    <location>
        <begin position="265"/>
        <end position="402"/>
    </location>
</feature>
<dbReference type="PANTHER" id="PTHR30332:SF17">
    <property type="entry name" value="TYPE IV PILIATION SYSTEM PROTEIN DR_0774-RELATED"/>
    <property type="match status" value="1"/>
</dbReference>
<evidence type="ECO:0000259" key="2">
    <source>
        <dbReference type="Pfam" id="PF00263"/>
    </source>
</evidence>
<dbReference type="AlphaFoldDB" id="A0A5E4NDN7"/>